<accession>A0A6S6QGQ6</accession>
<dbReference type="AlphaFoldDB" id="A0A6S6QGQ6"/>
<dbReference type="RefSeq" id="WP_222876957.1">
    <property type="nucleotide sequence ID" value="NZ_AP023361.1"/>
</dbReference>
<gene>
    <name evidence="1" type="ORF">IZ6_10580</name>
</gene>
<evidence type="ECO:0000313" key="1">
    <source>
        <dbReference type="EMBL" id="BCJ90323.1"/>
    </source>
</evidence>
<sequence length="93" mass="10153">MKKKIGGLEGRGVLRVEGQEDLPVYYSLAVMKEPSRVATSGEGKIWAEIEALQSRIGLCRLKVRGGDELEISLRPAGKETFVSFVTQSAIPGY</sequence>
<proteinExistence type="predicted"/>
<name>A0A6S6QGQ6_9HYPH</name>
<organism evidence="1 2">
    <name type="scientific">Terrihabitans soli</name>
    <dbReference type="NCBI Taxonomy" id="708113"/>
    <lineage>
        <taxon>Bacteria</taxon>
        <taxon>Pseudomonadati</taxon>
        <taxon>Pseudomonadota</taxon>
        <taxon>Alphaproteobacteria</taxon>
        <taxon>Hyphomicrobiales</taxon>
        <taxon>Terrihabitans</taxon>
    </lineage>
</organism>
<keyword evidence="2" id="KW-1185">Reference proteome</keyword>
<protein>
    <submittedName>
        <fullName evidence="1">Uncharacterized protein</fullName>
    </submittedName>
</protein>
<dbReference type="Proteomes" id="UP000515317">
    <property type="component" value="Chromosome"/>
</dbReference>
<dbReference type="KEGG" id="tso:IZ6_10580"/>
<evidence type="ECO:0000313" key="2">
    <source>
        <dbReference type="Proteomes" id="UP000515317"/>
    </source>
</evidence>
<reference evidence="1 2" key="1">
    <citation type="submission" date="2020-08" db="EMBL/GenBank/DDBJ databases">
        <title>Genome sequence of Rhizobiales bacterium strain IZ6.</title>
        <authorList>
            <person name="Nakai R."/>
            <person name="Naganuma T."/>
        </authorList>
    </citation>
    <scope>NUCLEOTIDE SEQUENCE [LARGE SCALE GENOMIC DNA]</scope>
    <source>
        <strain evidence="1 2">IZ6</strain>
    </source>
</reference>
<dbReference type="EMBL" id="AP023361">
    <property type="protein sequence ID" value="BCJ90323.1"/>
    <property type="molecule type" value="Genomic_DNA"/>
</dbReference>